<sequence length="168" mass="19708">SLFFPKLEKFLVFGKLFLLPSAQKQDVDFPLFDRNYRSMSTKLKLILWLWLYQFLLSGVEINQDNNVFLLDEELASMRKGREFLSRINDDIPLSPRTMQAMVQTMKIDQKTTLNVDKFERLVLCMVYSALQARVQPSQEERQAWSGVLLQLGNITTHELRGSFLYNYS</sequence>
<dbReference type="Pfam" id="PF15173">
    <property type="entry name" value="FAM180"/>
    <property type="match status" value="1"/>
</dbReference>
<dbReference type="Proteomes" id="UP000265020">
    <property type="component" value="Unassembled WGS sequence"/>
</dbReference>
<reference evidence="1" key="1">
    <citation type="submission" date="2025-08" db="UniProtKB">
        <authorList>
            <consortium name="Ensembl"/>
        </authorList>
    </citation>
    <scope>IDENTIFICATION</scope>
</reference>
<dbReference type="GeneTree" id="ENSGT01140000282874"/>
<dbReference type="AlphaFoldDB" id="A0A3Q2CLW1"/>
<dbReference type="PANTHER" id="PTHR34034">
    <property type="entry name" value="PROTEIN FAM180A-RELATED"/>
    <property type="match status" value="1"/>
</dbReference>
<reference evidence="1" key="2">
    <citation type="submission" date="2025-09" db="UniProtKB">
        <authorList>
            <consortium name="Ensembl"/>
        </authorList>
    </citation>
    <scope>IDENTIFICATION</scope>
</reference>
<protein>
    <submittedName>
        <fullName evidence="1">Uncharacterized protein</fullName>
    </submittedName>
</protein>
<organism evidence="1 2">
    <name type="scientific">Cyprinodon variegatus</name>
    <name type="common">Sheepshead minnow</name>
    <dbReference type="NCBI Taxonomy" id="28743"/>
    <lineage>
        <taxon>Eukaryota</taxon>
        <taxon>Metazoa</taxon>
        <taxon>Chordata</taxon>
        <taxon>Craniata</taxon>
        <taxon>Vertebrata</taxon>
        <taxon>Euteleostomi</taxon>
        <taxon>Actinopterygii</taxon>
        <taxon>Neopterygii</taxon>
        <taxon>Teleostei</taxon>
        <taxon>Neoteleostei</taxon>
        <taxon>Acanthomorphata</taxon>
        <taxon>Ovalentaria</taxon>
        <taxon>Atherinomorphae</taxon>
        <taxon>Cyprinodontiformes</taxon>
        <taxon>Cyprinodontidae</taxon>
        <taxon>Cyprinodon</taxon>
    </lineage>
</organism>
<proteinExistence type="predicted"/>
<dbReference type="PANTHER" id="PTHR34034:SF2">
    <property type="entry name" value="PROTEIN FAM180A"/>
    <property type="match status" value="1"/>
</dbReference>
<accession>A0A3Q2CLW1</accession>
<name>A0A3Q2CLW1_CYPVA</name>
<dbReference type="OMA" id="NLMFEFL"/>
<dbReference type="Ensembl" id="ENSCVAT00000005254.1">
    <property type="protein sequence ID" value="ENSCVAP00000006287.1"/>
    <property type="gene ID" value="ENSCVAG00000007797.1"/>
</dbReference>
<keyword evidence="2" id="KW-1185">Reference proteome</keyword>
<dbReference type="InterPro" id="IPR029170">
    <property type="entry name" value="FAM180"/>
</dbReference>
<evidence type="ECO:0000313" key="1">
    <source>
        <dbReference type="Ensembl" id="ENSCVAP00000006287.1"/>
    </source>
</evidence>
<evidence type="ECO:0000313" key="2">
    <source>
        <dbReference type="Proteomes" id="UP000265020"/>
    </source>
</evidence>